<proteinExistence type="predicted"/>
<reference evidence="1" key="1">
    <citation type="submission" date="2013-07" db="EMBL/GenBank/DDBJ databases">
        <title>The genome of an arbuscular mycorrhizal fungus provides insights into the evolution of the oldest plant symbiosis.</title>
        <authorList>
            <consortium name="DOE Joint Genome Institute"/>
            <person name="Tisserant E."/>
            <person name="Malbreil M."/>
            <person name="Kuo A."/>
            <person name="Kohler A."/>
            <person name="Symeonidi A."/>
            <person name="Balestrini R."/>
            <person name="Charron P."/>
            <person name="Duensing N."/>
            <person name="Frei-dit-Frey N."/>
            <person name="Gianinazzi-Pearson V."/>
            <person name="Gilbert B."/>
            <person name="Handa Y."/>
            <person name="Hijri M."/>
            <person name="Kaul R."/>
            <person name="Kawaguchi M."/>
            <person name="Krajinski F."/>
            <person name="Lammers P."/>
            <person name="Lapierre D."/>
            <person name="Masclaux F.G."/>
            <person name="Murat C."/>
            <person name="Morin E."/>
            <person name="Ndikumana S."/>
            <person name="Pagni M."/>
            <person name="Petitpierre D."/>
            <person name="Requena N."/>
            <person name="Rosikiewicz P."/>
            <person name="Riley R."/>
            <person name="Saito K."/>
            <person name="San Clemente H."/>
            <person name="Shapiro H."/>
            <person name="van Tuinen D."/>
            <person name="Becard G."/>
            <person name="Bonfante P."/>
            <person name="Paszkowski U."/>
            <person name="Shachar-Hill Y."/>
            <person name="Young J.P."/>
            <person name="Sanders I.R."/>
            <person name="Henrissat B."/>
            <person name="Rensing S.A."/>
            <person name="Grigoriev I.V."/>
            <person name="Corradi N."/>
            <person name="Roux C."/>
            <person name="Martin F."/>
        </authorList>
    </citation>
    <scope>NUCLEOTIDE SEQUENCE</scope>
    <source>
        <strain evidence="1">DAOM 197198</strain>
    </source>
</reference>
<sequence length="71" mass="8548">MIEEYQMLHNGDNQHIFAFNWKSFWYSRLTLSSILLLFTNNFYIKKIRTKPVILEKSFKSVLDYTVNIGKI</sequence>
<protein>
    <submittedName>
        <fullName evidence="1">Uncharacterized protein</fullName>
    </submittedName>
</protein>
<evidence type="ECO:0000313" key="1">
    <source>
        <dbReference type="EMBL" id="ESA04778.1"/>
    </source>
</evidence>
<dbReference type="EMBL" id="KI294023">
    <property type="protein sequence ID" value="ESA04778.1"/>
    <property type="molecule type" value="Genomic_DNA"/>
</dbReference>
<organism evidence="1">
    <name type="scientific">Rhizophagus irregularis (strain DAOM 181602 / DAOM 197198 / MUCL 43194)</name>
    <name type="common">Arbuscular mycorrhizal fungus</name>
    <name type="synonym">Glomus intraradices</name>
    <dbReference type="NCBI Taxonomy" id="747089"/>
    <lineage>
        <taxon>Eukaryota</taxon>
        <taxon>Fungi</taxon>
        <taxon>Fungi incertae sedis</taxon>
        <taxon>Mucoromycota</taxon>
        <taxon>Glomeromycotina</taxon>
        <taxon>Glomeromycetes</taxon>
        <taxon>Glomerales</taxon>
        <taxon>Glomeraceae</taxon>
        <taxon>Rhizophagus</taxon>
    </lineage>
</organism>
<dbReference type="AlphaFoldDB" id="U9TEL7"/>
<name>U9TEL7_RHIID</name>
<gene>
    <name evidence="1" type="ORF">GLOINDRAFT_36474</name>
</gene>
<accession>U9TEL7</accession>
<dbReference type="HOGENOM" id="CLU_2741346_0_0_1"/>